<evidence type="ECO:0000256" key="4">
    <source>
        <dbReference type="ARBA" id="ARBA00023136"/>
    </source>
</evidence>
<comment type="subcellular location">
    <subcellularLocation>
        <location evidence="1 5">Membrane</location>
        <topology evidence="1 5">Multi-pass membrane protein</topology>
    </subcellularLocation>
</comment>
<dbReference type="VEuPathDB" id="FungiDB:GWK60_G01309"/>
<dbReference type="PANTHER" id="PTHR19317">
    <property type="entry name" value="PRENYLATED RAB ACCEPTOR 1-RELATED"/>
    <property type="match status" value="1"/>
</dbReference>
<dbReference type="GO" id="GO:0005794">
    <property type="term" value="C:Golgi apparatus"/>
    <property type="evidence" value="ECO:0007669"/>
    <property type="project" value="EnsemblFungi"/>
</dbReference>
<comment type="similarity">
    <text evidence="5">Belongs to the PRA1 family.</text>
</comment>
<evidence type="ECO:0000256" key="5">
    <source>
        <dbReference type="RuleBase" id="RU363107"/>
    </source>
</evidence>
<reference evidence="6 7" key="1">
    <citation type="submission" date="2015-10" db="EMBL/GenBank/DDBJ databases">
        <title>Draft genomes sequences of Candida glabrata isolates 1A, 1B, 2A, 2B, 3A and 3B.</title>
        <authorList>
            <person name="Haavelsrud O.E."/>
            <person name="Gaustad P."/>
        </authorList>
    </citation>
    <scope>NUCLEOTIDE SEQUENCE [LARGE SCALE GENOMIC DNA]</scope>
    <source>
        <strain evidence="6">910700640</strain>
    </source>
</reference>
<dbReference type="PANTHER" id="PTHR19317:SF0">
    <property type="entry name" value="PRENYLATED RAB ACCEPTOR PROTEIN 1"/>
    <property type="match status" value="1"/>
</dbReference>
<keyword evidence="3 5" id="KW-1133">Transmembrane helix</keyword>
<evidence type="ECO:0000256" key="2">
    <source>
        <dbReference type="ARBA" id="ARBA00022692"/>
    </source>
</evidence>
<organism evidence="6 7">
    <name type="scientific">Candida glabrata</name>
    <name type="common">Yeast</name>
    <name type="synonym">Torulopsis glabrata</name>
    <dbReference type="NCBI Taxonomy" id="5478"/>
    <lineage>
        <taxon>Eukaryota</taxon>
        <taxon>Fungi</taxon>
        <taxon>Dikarya</taxon>
        <taxon>Ascomycota</taxon>
        <taxon>Saccharomycotina</taxon>
        <taxon>Saccharomycetes</taxon>
        <taxon>Saccharomycetales</taxon>
        <taxon>Saccharomycetaceae</taxon>
        <taxon>Nakaseomyces</taxon>
    </lineage>
</organism>
<dbReference type="VEuPathDB" id="FungiDB:B1J91_G01452g"/>
<dbReference type="InterPro" id="IPR004895">
    <property type="entry name" value="Prenylated_rab_accept_PRA1"/>
</dbReference>
<dbReference type="GO" id="GO:0005777">
    <property type="term" value="C:peroxisome"/>
    <property type="evidence" value="ECO:0007669"/>
    <property type="project" value="EnsemblFungi"/>
</dbReference>
<accession>A0A0W0D6V0</accession>
<dbReference type="VEuPathDB" id="FungiDB:CAGL0G01452g"/>
<dbReference type="GO" id="GO:0016020">
    <property type="term" value="C:membrane"/>
    <property type="evidence" value="ECO:0007669"/>
    <property type="project" value="UniProtKB-SubCell"/>
</dbReference>
<feature type="transmembrane region" description="Helical" evidence="5">
    <location>
        <begin position="72"/>
        <end position="104"/>
    </location>
</feature>
<comment type="caution">
    <text evidence="6">The sequence shown here is derived from an EMBL/GenBank/DDBJ whole genome shotgun (WGS) entry which is preliminary data.</text>
</comment>
<dbReference type="AlphaFoldDB" id="A0A0W0D6V0"/>
<dbReference type="GO" id="GO:0006888">
    <property type="term" value="P:endoplasmic reticulum to Golgi vesicle-mediated transport"/>
    <property type="evidence" value="ECO:0007669"/>
    <property type="project" value="EnsemblFungi"/>
</dbReference>
<proteinExistence type="inferred from homology"/>
<sequence length="176" mass="19390">MNQINAMGQLASFSENLSIDNIKSQAMAIKSKFGSLRSVQDFFNIKRLSKPQNFSEIQSRISYNLNYFSSNYGIIIGCLSIYTLLTNLLLLFVICFVFLGLLGIGKLDGQDLNTPFGSFKTTQLYTGLVCIAVPLGFLASPFSTMMWLIGASSVTVLGHAALMEKPIETVFDEETV</sequence>
<evidence type="ECO:0000313" key="7">
    <source>
        <dbReference type="Proteomes" id="UP000054886"/>
    </source>
</evidence>
<dbReference type="GO" id="GO:0030134">
    <property type="term" value="C:COPII-coated ER to Golgi transport vesicle"/>
    <property type="evidence" value="ECO:0007669"/>
    <property type="project" value="EnsemblFungi"/>
</dbReference>
<evidence type="ECO:0000313" key="6">
    <source>
        <dbReference type="EMBL" id="KTB07515.1"/>
    </source>
</evidence>
<dbReference type="Proteomes" id="UP000054886">
    <property type="component" value="Unassembled WGS sequence"/>
</dbReference>
<gene>
    <name evidence="6" type="ORF">AO440_001544</name>
</gene>
<dbReference type="EMBL" id="LLZZ01000107">
    <property type="protein sequence ID" value="KTB07515.1"/>
    <property type="molecule type" value="Genomic_DNA"/>
</dbReference>
<feature type="transmembrane region" description="Helical" evidence="5">
    <location>
        <begin position="124"/>
        <end position="149"/>
    </location>
</feature>
<name>A0A0W0D6V0_CANGB</name>
<keyword evidence="2 5" id="KW-0812">Transmembrane</keyword>
<protein>
    <recommendedName>
        <fullName evidence="5">PRA1 family protein</fullName>
    </recommendedName>
</protein>
<keyword evidence="4 5" id="KW-0472">Membrane</keyword>
<dbReference type="Pfam" id="PF03208">
    <property type="entry name" value="PRA1"/>
    <property type="match status" value="1"/>
</dbReference>
<dbReference type="VEuPathDB" id="FungiDB:GVI51_G01309"/>
<evidence type="ECO:0000256" key="3">
    <source>
        <dbReference type="ARBA" id="ARBA00022989"/>
    </source>
</evidence>
<evidence type="ECO:0000256" key="1">
    <source>
        <dbReference type="ARBA" id="ARBA00004141"/>
    </source>
</evidence>
<dbReference type="GO" id="GO:0005783">
    <property type="term" value="C:endoplasmic reticulum"/>
    <property type="evidence" value="ECO:0007669"/>
    <property type="project" value="EnsemblFungi"/>
</dbReference>